<dbReference type="GeneID" id="23563480"/>
<organism evidence="3 4">
    <name type="scientific">Mycosarcoma maydis</name>
    <name type="common">Corn smut fungus</name>
    <name type="synonym">Ustilago maydis</name>
    <dbReference type="NCBI Taxonomy" id="5270"/>
    <lineage>
        <taxon>Eukaryota</taxon>
        <taxon>Fungi</taxon>
        <taxon>Dikarya</taxon>
        <taxon>Basidiomycota</taxon>
        <taxon>Ustilaginomycotina</taxon>
        <taxon>Ustilaginomycetes</taxon>
        <taxon>Ustilaginales</taxon>
        <taxon>Ustilaginaceae</taxon>
        <taxon>Mycosarcoma</taxon>
    </lineage>
</organism>
<feature type="region of interest" description="Disordered" evidence="2">
    <location>
        <begin position="754"/>
        <end position="879"/>
    </location>
</feature>
<feature type="compositionally biased region" description="Polar residues" evidence="2">
    <location>
        <begin position="716"/>
        <end position="730"/>
    </location>
</feature>
<keyword evidence="4" id="KW-1185">Reference proteome</keyword>
<dbReference type="STRING" id="237631.A0A0D1DX99"/>
<feature type="compositionally biased region" description="Polar residues" evidence="2">
    <location>
        <begin position="17"/>
        <end position="32"/>
    </location>
</feature>
<dbReference type="OMA" id="WVEEWVQ"/>
<feature type="region of interest" description="Disordered" evidence="2">
    <location>
        <begin position="308"/>
        <end position="328"/>
    </location>
</feature>
<dbReference type="InParanoid" id="A0A0D1DX99"/>
<feature type="region of interest" description="Disordered" evidence="2">
    <location>
        <begin position="425"/>
        <end position="472"/>
    </location>
</feature>
<dbReference type="VEuPathDB" id="FungiDB:UMAG_02825"/>
<name>A0A0D1DX99_MYCMD</name>
<evidence type="ECO:0000313" key="3">
    <source>
        <dbReference type="EMBL" id="KIS68834.1"/>
    </source>
</evidence>
<dbReference type="Proteomes" id="UP000000561">
    <property type="component" value="Chromosome 7"/>
</dbReference>
<keyword evidence="1" id="KW-0175">Coiled coil</keyword>
<feature type="region of interest" description="Disordered" evidence="2">
    <location>
        <begin position="1"/>
        <end position="84"/>
    </location>
</feature>
<feature type="compositionally biased region" description="Pro residues" evidence="2">
    <location>
        <begin position="197"/>
        <end position="206"/>
    </location>
</feature>
<feature type="coiled-coil region" evidence="1">
    <location>
        <begin position="342"/>
        <end position="401"/>
    </location>
</feature>
<reference evidence="3 4" key="1">
    <citation type="journal article" date="2006" name="Nature">
        <title>Insights from the genome of the biotrophic fungal plant pathogen Ustilago maydis.</title>
        <authorList>
            <person name="Kamper J."/>
            <person name="Kahmann R."/>
            <person name="Bolker M."/>
            <person name="Ma L.J."/>
            <person name="Brefort T."/>
            <person name="Saville B.J."/>
            <person name="Banuett F."/>
            <person name="Kronstad J.W."/>
            <person name="Gold S.E."/>
            <person name="Muller O."/>
            <person name="Perlin M.H."/>
            <person name="Wosten H.A."/>
            <person name="de Vries R."/>
            <person name="Ruiz-Herrera J."/>
            <person name="Reynaga-Pena C.G."/>
            <person name="Snetselaar K."/>
            <person name="McCann M."/>
            <person name="Perez-Martin J."/>
            <person name="Feldbrugge M."/>
            <person name="Basse C.W."/>
            <person name="Steinberg G."/>
            <person name="Ibeas J.I."/>
            <person name="Holloman W."/>
            <person name="Guzman P."/>
            <person name="Farman M."/>
            <person name="Stajich J.E."/>
            <person name="Sentandreu R."/>
            <person name="Gonzalez-Prieto J.M."/>
            <person name="Kennell J.C."/>
            <person name="Molina L."/>
            <person name="Schirawski J."/>
            <person name="Mendoza-Mendoza A."/>
            <person name="Greilinger D."/>
            <person name="Munch K."/>
            <person name="Rossel N."/>
            <person name="Scherer M."/>
            <person name="Vranes M."/>
            <person name="Ladendorf O."/>
            <person name="Vincon V."/>
            <person name="Fuchs U."/>
            <person name="Sandrock B."/>
            <person name="Meng S."/>
            <person name="Ho E.C."/>
            <person name="Cahill M.J."/>
            <person name="Boyce K.J."/>
            <person name="Klose J."/>
            <person name="Klosterman S.J."/>
            <person name="Deelstra H.J."/>
            <person name="Ortiz-Castellanos L."/>
            <person name="Li W."/>
            <person name="Sanchez-Alonso P."/>
            <person name="Schreier P.H."/>
            <person name="Hauser-Hahn I."/>
            <person name="Vaupel M."/>
            <person name="Koopmann E."/>
            <person name="Friedrich G."/>
            <person name="Voss H."/>
            <person name="Schluter T."/>
            <person name="Margolis J."/>
            <person name="Platt D."/>
            <person name="Swimmer C."/>
            <person name="Gnirke A."/>
            <person name="Chen F."/>
            <person name="Vysotskaia V."/>
            <person name="Mannhaupt G."/>
            <person name="Guldener U."/>
            <person name="Munsterkotter M."/>
            <person name="Haase D."/>
            <person name="Oesterheld M."/>
            <person name="Mewes H.W."/>
            <person name="Mauceli E.W."/>
            <person name="DeCaprio D."/>
            <person name="Wade C.M."/>
            <person name="Butler J."/>
            <person name="Young S."/>
            <person name="Jaffe D.B."/>
            <person name="Calvo S."/>
            <person name="Nusbaum C."/>
            <person name="Galagan J."/>
            <person name="Birren B.W."/>
        </authorList>
    </citation>
    <scope>NUCLEOTIDE SEQUENCE [LARGE SCALE GENOMIC DNA]</scope>
    <source>
        <strain evidence="4">DSM 14603 / FGSC 9021 / UM521</strain>
    </source>
</reference>
<feature type="compositionally biased region" description="Polar residues" evidence="2">
    <location>
        <begin position="250"/>
        <end position="259"/>
    </location>
</feature>
<feature type="compositionally biased region" description="Polar residues" evidence="2">
    <location>
        <begin position="1166"/>
        <end position="1187"/>
    </location>
</feature>
<feature type="compositionally biased region" description="Low complexity" evidence="2">
    <location>
        <begin position="577"/>
        <end position="593"/>
    </location>
</feature>
<accession>A0A0D1DX99</accession>
<feature type="region of interest" description="Disordered" evidence="2">
    <location>
        <begin position="711"/>
        <end position="730"/>
    </location>
</feature>
<feature type="compositionally biased region" description="Low complexity" evidence="2">
    <location>
        <begin position="440"/>
        <end position="456"/>
    </location>
</feature>
<evidence type="ECO:0000256" key="2">
    <source>
        <dbReference type="SAM" id="MobiDB-lite"/>
    </source>
</evidence>
<protein>
    <submittedName>
        <fullName evidence="3">Uncharacterized protein</fullName>
    </submittedName>
</protein>
<feature type="compositionally biased region" description="Basic and acidic residues" evidence="2">
    <location>
        <begin position="870"/>
        <end position="879"/>
    </location>
</feature>
<feature type="region of interest" description="Disordered" evidence="2">
    <location>
        <begin position="1159"/>
        <end position="1217"/>
    </location>
</feature>
<dbReference type="RefSeq" id="XP_011389270.1">
    <property type="nucleotide sequence ID" value="XM_011390968.1"/>
</dbReference>
<dbReference type="KEGG" id="uma:UMAG_02825"/>
<dbReference type="EMBL" id="CM003146">
    <property type="protein sequence ID" value="KIS68834.1"/>
    <property type="molecule type" value="Genomic_DNA"/>
</dbReference>
<feature type="region of interest" description="Disordered" evidence="2">
    <location>
        <begin position="185"/>
        <end position="259"/>
    </location>
</feature>
<gene>
    <name evidence="3" type="ORF">UMAG_02825</name>
</gene>
<sequence length="1320" mass="145366">MISATGRPGFRPRPPCQSRSSHPSPNTTTNVSTKHDTVPPSPRSPLSDLSNHSCTNATHATTSRDMHESASDFAHATTTSQREPNLLYDAQTLTPSSSVEDLDHARLGRLERHELEQLLIEASRKMREREAKLVVAANIGKALLEKNLSLRSGIETSIASSSSLFGLSDIEAMISDLADPTLPDPMLAFHGPTNDTPSPPLRPIYSPPTTDVDVHSQAHRSPSRAASDTTPTAHPVSLPDFQPDYFSRPANDTTSPPAASTFSIQSSIVFGDRAMWVPSDAGLIASQPCSPSASISSFASHALLSSQASASRNTSNRGSATSRHRSRPSLLQLQALEAQKQLASLGEQNDVLHQQISDLQREAECARFEGSKKLSRLNKELRGLKAELEAATQRNLELETNHSASRSSPGARSAMRRLVLHDRQVAPPPQTFPTPAHHQSSLLPLAPPSTSTSTSPEQPDPKPDRSGLIPSTSNLEDMVRCANTTAGESALLAQLLAKVKELEETNTAMARAEEEFGSRMGRAMQEDERLRDAFNTVGQDLAVESAALESWSSPDKVQKDSNVSLLTPAHSVRSLTSLASAHTSSPLSSLSPSQKRRAPGNRHVIEHRKTVRMALRRAKKELAANIWGLDTDPAPVSSDMSRSSTEKSLGTYSIDLSANSSVSSSPRTRGLNRKFSSTSMALGLSARPRIRITPSIEDLGQRRKMHQEVIAGPEEASTSQPGDWQDLTTPTLANFPQFASLSPTDAMKASPAHLQVGIRPGRTSQNSPRREFDRSAEEPLSEAEPRSSLSPSSQTSFNPTARVRRSRTRSSSFSSNFYFPRASSSVEQSPDPFMSPAAALNRPGLHRNPSSGSSHRGRTLGSELGSIFGGDDRKHDFDDDLPQRRRLATTMLADAANSSKVQSLVLHRTESTTALELRSKLGDVVESDRPTANVGRLVPQSDDEQQDDLEYVLTQSVCDQVEDVFLEDSPLRPRDAALLARVEAEESGMWLADQPIIETGGLQDQDEPRSAQFDLINAVIRHQAVAWADDDDYGRTISQREAVKLGLLAPNPSSRENRNIRLLKGKSKHAASDPGIMQAQQATGARKASFRLEIESCEQLERRLRIESLLRRRRQELLRERGFLNEWETEADVHKQEAEFVATYAPSPQRLQERRLKALSPGKSDMWSTSPQRASLSNRDSRLSTQEWVRDLASVSPSRQTADGDRDDHHDDEENSMSLDCVRPEDTEFEMLDCPSWKKQGGRGTDYFPTSFRARYRPAMVKQRVAHVSQVTYGWVEEWVQFAFVVFLAFMVMVEQGPNRNNRREMQASKAQQYLLKKAE</sequence>
<dbReference type="eggNOG" id="ENOG502S7W9">
    <property type="taxonomic scope" value="Eukaryota"/>
</dbReference>
<feature type="compositionally biased region" description="Basic and acidic residues" evidence="2">
    <location>
        <begin position="768"/>
        <end position="777"/>
    </location>
</feature>
<proteinExistence type="predicted"/>
<feature type="compositionally biased region" description="Polar residues" evidence="2">
    <location>
        <begin position="51"/>
        <end position="61"/>
    </location>
</feature>
<feature type="region of interest" description="Disordered" evidence="2">
    <location>
        <begin position="577"/>
        <end position="601"/>
    </location>
</feature>
<evidence type="ECO:0000256" key="1">
    <source>
        <dbReference type="SAM" id="Coils"/>
    </source>
</evidence>
<evidence type="ECO:0000313" key="4">
    <source>
        <dbReference type="Proteomes" id="UP000000561"/>
    </source>
</evidence>
<feature type="compositionally biased region" description="Low complexity" evidence="2">
    <location>
        <begin position="809"/>
        <end position="821"/>
    </location>
</feature>
<feature type="compositionally biased region" description="Polar residues" evidence="2">
    <location>
        <begin position="312"/>
        <end position="321"/>
    </location>
</feature>
<dbReference type="OrthoDB" id="9451547at2759"/>